<evidence type="ECO:0008006" key="3">
    <source>
        <dbReference type="Google" id="ProtNLM"/>
    </source>
</evidence>
<reference evidence="1 2" key="1">
    <citation type="submission" date="2010-01" db="EMBL/GenBank/DDBJ databases">
        <title>The complete genome of Thermobispora bispora DSM 43833.</title>
        <authorList>
            <consortium name="US DOE Joint Genome Institute (JGI-PGF)"/>
            <person name="Lucas S."/>
            <person name="Copeland A."/>
            <person name="Lapidus A."/>
            <person name="Glavina del Rio T."/>
            <person name="Dalin E."/>
            <person name="Tice H."/>
            <person name="Bruce D."/>
            <person name="Goodwin L."/>
            <person name="Pitluck S."/>
            <person name="Kyrpides N."/>
            <person name="Mavromatis K."/>
            <person name="Ivanova N."/>
            <person name="Mikhailova N."/>
            <person name="Chertkov O."/>
            <person name="Brettin T."/>
            <person name="Detter J.C."/>
            <person name="Han C."/>
            <person name="Larimer F."/>
            <person name="Land M."/>
            <person name="Hauser L."/>
            <person name="Markowitz V."/>
            <person name="Cheng J.-F."/>
            <person name="Hugenholtz P."/>
            <person name="Woyke T."/>
            <person name="Wu D."/>
            <person name="Jando M."/>
            <person name="Schneider S."/>
            <person name="Klenk H.-P."/>
            <person name="Eisen J.A."/>
        </authorList>
    </citation>
    <scope>NUCLEOTIDE SEQUENCE [LARGE SCALE GENOMIC DNA]</scope>
    <source>
        <strain evidence="2">ATCC 19993 / DSM 43833 / CBS 139.67 / JCM 10125 / KCTC 9307 / NBRC 14880 / R51</strain>
    </source>
</reference>
<gene>
    <name evidence="1" type="ordered locus">Tbis_0085</name>
</gene>
<dbReference type="OrthoDB" id="3537399at2"/>
<protein>
    <recommendedName>
        <fullName evidence="3">Regulatory protein</fullName>
    </recommendedName>
</protein>
<proteinExistence type="predicted"/>
<accession>D6Y286</accession>
<name>D6Y286_THEBD</name>
<keyword evidence="2" id="KW-1185">Reference proteome</keyword>
<evidence type="ECO:0000313" key="1">
    <source>
        <dbReference type="EMBL" id="ADG86821.1"/>
    </source>
</evidence>
<dbReference type="HOGENOM" id="CLU_159294_0_0_11"/>
<evidence type="ECO:0000313" key="2">
    <source>
        <dbReference type="Proteomes" id="UP000006640"/>
    </source>
</evidence>
<dbReference type="AlphaFoldDB" id="D6Y286"/>
<organism evidence="1 2">
    <name type="scientific">Thermobispora bispora (strain ATCC 19993 / DSM 43833 / CBS 139.67 / JCM 10125 / KCTC 9307 / NBRC 14880 / R51)</name>
    <dbReference type="NCBI Taxonomy" id="469371"/>
    <lineage>
        <taxon>Bacteria</taxon>
        <taxon>Bacillati</taxon>
        <taxon>Actinomycetota</taxon>
        <taxon>Actinomycetes</taxon>
        <taxon>Streptosporangiales</taxon>
        <taxon>Streptosporangiaceae</taxon>
        <taxon>Thermobispora</taxon>
    </lineage>
</organism>
<dbReference type="KEGG" id="tbi:Tbis_0085"/>
<sequence>MRTIPIPVDVSMLRISCAKAPRPRLVSKETGEIKRDRDGNPIYEVTLLVEDEAGRMELVKVYVTPEPQIAPGDEVVPVGLAASIWEQAGRWGIAYRARSIIPAGSAGAGVG</sequence>
<dbReference type="Proteomes" id="UP000006640">
    <property type="component" value="Chromosome"/>
</dbReference>
<dbReference type="EMBL" id="CP001874">
    <property type="protein sequence ID" value="ADG86821.1"/>
    <property type="molecule type" value="Genomic_DNA"/>
</dbReference>
<dbReference type="RefSeq" id="WP_013130354.1">
    <property type="nucleotide sequence ID" value="NC_014165.1"/>
</dbReference>
<dbReference type="eggNOG" id="ENOG5034A3J">
    <property type="taxonomic scope" value="Bacteria"/>
</dbReference>
<dbReference type="STRING" id="469371.Tbis_0085"/>